<name>A0A4C1TBM2_EUMVA</name>
<accession>A0A4C1TBM2</accession>
<evidence type="ECO:0000313" key="3">
    <source>
        <dbReference type="Proteomes" id="UP000299102"/>
    </source>
</evidence>
<dbReference type="Proteomes" id="UP000299102">
    <property type="component" value="Unassembled WGS sequence"/>
</dbReference>
<evidence type="ECO:0000256" key="1">
    <source>
        <dbReference type="SAM" id="MobiDB-lite"/>
    </source>
</evidence>
<organism evidence="2 3">
    <name type="scientific">Eumeta variegata</name>
    <name type="common">Bagworm moth</name>
    <name type="synonym">Eumeta japonica</name>
    <dbReference type="NCBI Taxonomy" id="151549"/>
    <lineage>
        <taxon>Eukaryota</taxon>
        <taxon>Metazoa</taxon>
        <taxon>Ecdysozoa</taxon>
        <taxon>Arthropoda</taxon>
        <taxon>Hexapoda</taxon>
        <taxon>Insecta</taxon>
        <taxon>Pterygota</taxon>
        <taxon>Neoptera</taxon>
        <taxon>Endopterygota</taxon>
        <taxon>Lepidoptera</taxon>
        <taxon>Glossata</taxon>
        <taxon>Ditrysia</taxon>
        <taxon>Tineoidea</taxon>
        <taxon>Psychidae</taxon>
        <taxon>Oiketicinae</taxon>
        <taxon>Eumeta</taxon>
    </lineage>
</organism>
<feature type="region of interest" description="Disordered" evidence="1">
    <location>
        <begin position="24"/>
        <end position="46"/>
    </location>
</feature>
<dbReference type="EMBL" id="BGZK01000047">
    <property type="protein sequence ID" value="GBP11566.1"/>
    <property type="molecule type" value="Genomic_DNA"/>
</dbReference>
<evidence type="ECO:0000313" key="2">
    <source>
        <dbReference type="EMBL" id="GBP11566.1"/>
    </source>
</evidence>
<keyword evidence="3" id="KW-1185">Reference proteome</keyword>
<comment type="caution">
    <text evidence="2">The sequence shown here is derived from an EMBL/GenBank/DDBJ whole genome shotgun (WGS) entry which is preliminary data.</text>
</comment>
<protein>
    <submittedName>
        <fullName evidence="2">Uncharacterized protein</fullName>
    </submittedName>
</protein>
<feature type="compositionally biased region" description="Basic and acidic residues" evidence="1">
    <location>
        <begin position="25"/>
        <end position="46"/>
    </location>
</feature>
<gene>
    <name evidence="2" type="ORF">EVAR_77712_1</name>
</gene>
<reference evidence="2 3" key="1">
    <citation type="journal article" date="2019" name="Commun. Biol.">
        <title>The bagworm genome reveals a unique fibroin gene that provides high tensile strength.</title>
        <authorList>
            <person name="Kono N."/>
            <person name="Nakamura H."/>
            <person name="Ohtoshi R."/>
            <person name="Tomita M."/>
            <person name="Numata K."/>
            <person name="Arakawa K."/>
        </authorList>
    </citation>
    <scope>NUCLEOTIDE SEQUENCE [LARGE SCALE GENOMIC DNA]</scope>
</reference>
<sequence length="85" mass="9472">MPAPVRLSSGDNRRKKLWSFTPVQDRSEIASDRHHGRDEGLRERPLSALTRREAGAFESTTPSIPGRRGSAVVAVVVYARALRNF</sequence>
<dbReference type="AlphaFoldDB" id="A0A4C1TBM2"/>
<proteinExistence type="predicted"/>